<proteinExistence type="predicted"/>
<organism evidence="2">
    <name type="scientific">Methyloraptor flagellatus</name>
    <dbReference type="NCBI Taxonomy" id="3162530"/>
    <lineage>
        <taxon>Bacteria</taxon>
        <taxon>Pseudomonadati</taxon>
        <taxon>Pseudomonadota</taxon>
        <taxon>Alphaproteobacteria</taxon>
        <taxon>Hyphomicrobiales</taxon>
        <taxon>Ancalomicrobiaceae</taxon>
        <taxon>Methyloraptor</taxon>
    </lineage>
</organism>
<feature type="compositionally biased region" description="Low complexity" evidence="1">
    <location>
        <begin position="94"/>
        <end position="104"/>
    </location>
</feature>
<dbReference type="RefSeq" id="WP_407048412.1">
    <property type="nucleotide sequence ID" value="NZ_CP158568.1"/>
</dbReference>
<dbReference type="InterPro" id="IPR018648">
    <property type="entry name" value="DUF2076"/>
</dbReference>
<sequence>MTPEEAKIIRDVFERLKAMGPPPRDPDAQRAVETELKDNPDAGLGLVRAIVALDQERTALMQDRGEREKRIAELEQQLADRNRSGGLFGPGPGQAPAQGYAPAGSVPPIPQGGYGQQGYAPPQPQRGPWGSAPQQDPGYGQMPSQGMPNQGQGGGFFGGGQGQGGSFLGSAMRTAAGVAGGMFAFEAVKGLFGGHSGGMFGGSAMAAPVVQETIIEHIPVYDRADPGSGPFGLADSRGGQGGFDTGGSISDSGYDVASDDFGGGDDDDFA</sequence>
<accession>A0AAU7X899</accession>
<dbReference type="KEGG" id="mflg:ABS361_14565"/>
<feature type="region of interest" description="Disordered" evidence="1">
    <location>
        <begin position="62"/>
        <end position="162"/>
    </location>
</feature>
<feature type="compositionally biased region" description="Gly residues" evidence="1">
    <location>
        <begin position="151"/>
        <end position="162"/>
    </location>
</feature>
<name>A0AAU7X899_9HYPH</name>
<feature type="region of interest" description="Disordered" evidence="1">
    <location>
        <begin position="226"/>
        <end position="270"/>
    </location>
</feature>
<evidence type="ECO:0000313" key="2">
    <source>
        <dbReference type="EMBL" id="XBY43313.1"/>
    </source>
</evidence>
<reference evidence="2" key="1">
    <citation type="submission" date="2024-06" db="EMBL/GenBank/DDBJ databases">
        <title>Methylostella associata gen. nov., sp. nov., a novel Ancalomicrobiaceae-affiliated facultatively methylotrophic bacteria that feed on methanotrophs of the genus Methylococcus.</title>
        <authorList>
            <person name="Saltykova V."/>
            <person name="Danilova O.V."/>
            <person name="Oshkin I.Y."/>
            <person name="Belova S.E."/>
            <person name="Pimenov N.V."/>
            <person name="Dedysh S.N."/>
        </authorList>
    </citation>
    <scope>NUCLEOTIDE SEQUENCE</scope>
    <source>
        <strain evidence="2">S20</strain>
    </source>
</reference>
<evidence type="ECO:0000256" key="1">
    <source>
        <dbReference type="SAM" id="MobiDB-lite"/>
    </source>
</evidence>
<feature type="compositionally biased region" description="Low complexity" evidence="1">
    <location>
        <begin position="140"/>
        <end position="150"/>
    </location>
</feature>
<gene>
    <name evidence="2" type="ORF">ABS361_14565</name>
</gene>
<protein>
    <submittedName>
        <fullName evidence="2">DUF2076 domain-containing protein</fullName>
    </submittedName>
</protein>
<dbReference type="Pfam" id="PF09849">
    <property type="entry name" value="DUF2076"/>
    <property type="match status" value="1"/>
</dbReference>
<feature type="compositionally biased region" description="Basic and acidic residues" evidence="1">
    <location>
        <begin position="63"/>
        <end position="83"/>
    </location>
</feature>
<dbReference type="AlphaFoldDB" id="A0AAU7X899"/>
<dbReference type="EMBL" id="CP158568">
    <property type="protein sequence ID" value="XBY43313.1"/>
    <property type="molecule type" value="Genomic_DNA"/>
</dbReference>